<organism evidence="1">
    <name type="scientific">Schistocephalus solidus</name>
    <name type="common">Tapeworm</name>
    <dbReference type="NCBI Taxonomy" id="70667"/>
    <lineage>
        <taxon>Eukaryota</taxon>
        <taxon>Metazoa</taxon>
        <taxon>Spiralia</taxon>
        <taxon>Lophotrochozoa</taxon>
        <taxon>Platyhelminthes</taxon>
        <taxon>Cestoda</taxon>
        <taxon>Eucestoda</taxon>
        <taxon>Diphyllobothriidea</taxon>
        <taxon>Diphyllobothriidae</taxon>
        <taxon>Schistocephalus</taxon>
    </lineage>
</organism>
<reference evidence="1" key="1">
    <citation type="submission" date="2016-01" db="EMBL/GenBank/DDBJ databases">
        <title>Reference transcriptome for the parasite Schistocephalus solidus: insights into the molecular evolution of parasitism.</title>
        <authorList>
            <person name="Hebert F.O."/>
            <person name="Grambauer S."/>
            <person name="Barber I."/>
            <person name="Landry C.R."/>
            <person name="Aubin-Horth N."/>
        </authorList>
    </citation>
    <scope>NUCLEOTIDE SEQUENCE</scope>
</reference>
<protein>
    <submittedName>
        <fullName evidence="1">Uncharacterized protein</fullName>
    </submittedName>
</protein>
<accession>A0A0X3Q0E0</accession>
<proteinExistence type="predicted"/>
<evidence type="ECO:0000313" key="1">
    <source>
        <dbReference type="EMBL" id="JAP57623.1"/>
    </source>
</evidence>
<dbReference type="Gene3D" id="1.25.40.480">
    <property type="match status" value="1"/>
</dbReference>
<feature type="non-terminal residue" evidence="1">
    <location>
        <position position="1"/>
    </location>
</feature>
<dbReference type="EMBL" id="GEEE01005602">
    <property type="protein sequence ID" value="JAP57623.1"/>
    <property type="molecule type" value="Transcribed_RNA"/>
</dbReference>
<gene>
    <name evidence="1" type="ORF">TR113725</name>
</gene>
<dbReference type="AlphaFoldDB" id="A0A0X3Q0E0"/>
<name>A0A0X3Q0E0_SCHSO</name>
<sequence length="303" mass="33625">ADLCLRDGVHPWLSGPKDRIRFLNNLISSSESPILHAQKSNETEVFPTAAGSLLSTLEVAWDLLLGKREFNGTSITCVDADNFKNLLSQRTAGWSEQRSLELLQSFMDRILQSINSASFASAIIADIFSTYLSFHTSQFSQGLPVSMTPSIKRLMVHTSDRSHLVHALLGLLCEAKHNQGDFVLAILRDCEGPLRAEFTRQACHLTEAWRPESYGVLTFLFATKLSSLESSHHSLPAAAVVAFHRHHTEESTQRSVQFASLLLAFLKANCAEIPRECHGLLREVAKTHKSFLSRSLLSAIESL</sequence>